<protein>
    <submittedName>
        <fullName evidence="13">Cation-translocating P-type ATPase</fullName>
    </submittedName>
</protein>
<dbReference type="PANTHER" id="PTHR24093">
    <property type="entry name" value="CATION TRANSPORTING ATPASE"/>
    <property type="match status" value="1"/>
</dbReference>
<gene>
    <name evidence="13" type="ORF">GCM10023161_18250</name>
</gene>
<keyword evidence="7" id="KW-1133">Transmembrane helix</keyword>
<keyword evidence="4" id="KW-0479">Metal-binding</keyword>
<keyword evidence="14" id="KW-1185">Reference proteome</keyword>
<evidence type="ECO:0000256" key="5">
    <source>
        <dbReference type="ARBA" id="ARBA00022842"/>
    </source>
</evidence>
<evidence type="ECO:0000256" key="4">
    <source>
        <dbReference type="ARBA" id="ARBA00022723"/>
    </source>
</evidence>
<feature type="domain" description="Cation-transporting P-type ATPase C-terminal" evidence="12">
    <location>
        <begin position="1273"/>
        <end position="1422"/>
    </location>
</feature>
<evidence type="ECO:0000259" key="11">
    <source>
        <dbReference type="Pfam" id="PF00122"/>
    </source>
</evidence>
<proteinExistence type="predicted"/>
<evidence type="ECO:0000256" key="6">
    <source>
        <dbReference type="ARBA" id="ARBA00022967"/>
    </source>
</evidence>
<keyword evidence="8" id="KW-0472">Membrane</keyword>
<evidence type="ECO:0000256" key="2">
    <source>
        <dbReference type="ARBA" id="ARBA00022475"/>
    </source>
</evidence>
<dbReference type="RefSeq" id="WP_372513680.1">
    <property type="nucleotide sequence ID" value="NZ_BAABGF010000023.1"/>
</dbReference>
<dbReference type="EMBL" id="BAABGF010000023">
    <property type="protein sequence ID" value="GAA4539120.1"/>
    <property type="molecule type" value="Genomic_DNA"/>
</dbReference>
<dbReference type="SFLD" id="SFLDS00003">
    <property type="entry name" value="Haloacid_Dehalogenase"/>
    <property type="match status" value="1"/>
</dbReference>
<dbReference type="SUPFAM" id="SSF56784">
    <property type="entry name" value="HAD-like"/>
    <property type="match status" value="1"/>
</dbReference>
<dbReference type="NCBIfam" id="TIGR01494">
    <property type="entry name" value="ATPase_P-type"/>
    <property type="match status" value="2"/>
</dbReference>
<dbReference type="PRINTS" id="PR00119">
    <property type="entry name" value="CATATPASE"/>
</dbReference>
<dbReference type="Gene3D" id="2.70.150.10">
    <property type="entry name" value="Calcium-transporting ATPase, cytoplasmic transduction domain A"/>
    <property type="match status" value="1"/>
</dbReference>
<dbReference type="SFLD" id="SFLDF00027">
    <property type="entry name" value="p-type_atpase"/>
    <property type="match status" value="1"/>
</dbReference>
<dbReference type="InterPro" id="IPR006068">
    <property type="entry name" value="ATPase_P-typ_cation-transptr_C"/>
</dbReference>
<comment type="catalytic activity">
    <reaction evidence="9">
        <text>ATP + H2O = ADP + phosphate + H(+)</text>
        <dbReference type="Rhea" id="RHEA:13065"/>
        <dbReference type="ChEBI" id="CHEBI:15377"/>
        <dbReference type="ChEBI" id="CHEBI:15378"/>
        <dbReference type="ChEBI" id="CHEBI:30616"/>
        <dbReference type="ChEBI" id="CHEBI:43474"/>
        <dbReference type="ChEBI" id="CHEBI:456216"/>
    </reaction>
</comment>
<dbReference type="Gene3D" id="3.40.50.1000">
    <property type="entry name" value="HAD superfamily/HAD-like"/>
    <property type="match status" value="1"/>
</dbReference>
<evidence type="ECO:0000256" key="3">
    <source>
        <dbReference type="ARBA" id="ARBA00022692"/>
    </source>
</evidence>
<evidence type="ECO:0000313" key="14">
    <source>
        <dbReference type="Proteomes" id="UP001501417"/>
    </source>
</evidence>
<dbReference type="PANTHER" id="PTHR24093:SF513">
    <property type="entry name" value="CATION-TRANSPORTING ATPASE I-RELATED"/>
    <property type="match status" value="1"/>
</dbReference>
<dbReference type="Gene3D" id="3.40.1110.10">
    <property type="entry name" value="Calcium-transporting ATPase, cytoplasmic domain N"/>
    <property type="match status" value="1"/>
</dbReference>
<dbReference type="Proteomes" id="UP001501417">
    <property type="component" value="Unassembled WGS sequence"/>
</dbReference>
<evidence type="ECO:0000256" key="1">
    <source>
        <dbReference type="ARBA" id="ARBA00004651"/>
    </source>
</evidence>
<reference evidence="14" key="1">
    <citation type="journal article" date="2019" name="Int. J. Syst. Evol. Microbiol.">
        <title>The Global Catalogue of Microorganisms (GCM) 10K type strain sequencing project: providing services to taxonomists for standard genome sequencing and annotation.</title>
        <authorList>
            <consortium name="The Broad Institute Genomics Platform"/>
            <consortium name="The Broad Institute Genome Sequencing Center for Infectious Disease"/>
            <person name="Wu L."/>
            <person name="Ma J."/>
        </authorList>
    </citation>
    <scope>NUCLEOTIDE SEQUENCE [LARGE SCALE GENOMIC DNA]</scope>
    <source>
        <strain evidence="14">JCM 17782</strain>
    </source>
</reference>
<evidence type="ECO:0000256" key="7">
    <source>
        <dbReference type="ARBA" id="ARBA00022989"/>
    </source>
</evidence>
<dbReference type="InterPro" id="IPR001757">
    <property type="entry name" value="P_typ_ATPase"/>
</dbReference>
<evidence type="ECO:0000313" key="13">
    <source>
        <dbReference type="EMBL" id="GAA4539120.1"/>
    </source>
</evidence>
<name>A0ABP8RIM6_9MYCO</name>
<dbReference type="InterPro" id="IPR023299">
    <property type="entry name" value="ATPase_P-typ_cyto_dom_N"/>
</dbReference>
<dbReference type="Pfam" id="PF00689">
    <property type="entry name" value="Cation_ATPase_C"/>
    <property type="match status" value="1"/>
</dbReference>
<dbReference type="Gene3D" id="1.20.1110.10">
    <property type="entry name" value="Calcium-transporting ATPase, transmembrane domain"/>
    <property type="match status" value="1"/>
</dbReference>
<dbReference type="PRINTS" id="PR00120">
    <property type="entry name" value="HATPASE"/>
</dbReference>
<dbReference type="InterPro" id="IPR008250">
    <property type="entry name" value="ATPase_P-typ_transduc_dom_A_sf"/>
</dbReference>
<evidence type="ECO:0000256" key="10">
    <source>
        <dbReference type="SAM" id="MobiDB-lite"/>
    </source>
</evidence>
<dbReference type="Pfam" id="PF00122">
    <property type="entry name" value="E1-E2_ATPase"/>
    <property type="match status" value="1"/>
</dbReference>
<dbReference type="Pfam" id="PF00702">
    <property type="entry name" value="Hydrolase"/>
    <property type="match status" value="1"/>
</dbReference>
<dbReference type="InterPro" id="IPR059000">
    <property type="entry name" value="ATPase_P-type_domA"/>
</dbReference>
<dbReference type="InterPro" id="IPR023214">
    <property type="entry name" value="HAD_sf"/>
</dbReference>
<dbReference type="InterPro" id="IPR044492">
    <property type="entry name" value="P_typ_ATPase_HD_dom"/>
</dbReference>
<comment type="caution">
    <text evidence="13">The sequence shown here is derived from an EMBL/GenBank/DDBJ whole genome shotgun (WGS) entry which is preliminary data.</text>
</comment>
<comment type="subcellular location">
    <subcellularLocation>
        <location evidence="1">Cell membrane</location>
        <topology evidence="1">Multi-pass membrane protein</topology>
    </subcellularLocation>
</comment>
<sequence length="1496" mass="153795">MRQLSPLRVVSTGLGAAAGLGDAVGRLATAGLDVAALPVRVGAQVLSGELSRSTLTRRCGRGDGRLWIEVRGLDGTGGPARGRAAVDALRARPGVTKVSLNRPLSRVVVEIDEGGASLDELCAALDDIENPDGVSDSRRAESLPGDGLLLATRGAMVAVNAAGFAVAVAGRALRLPAAPIAVEAVSAIANYQPWVRRLLEGGIGPGATDTALSMLGTTAHVVTLSPVKLSVDLAMQAFKAAECRAAARAWARYEPELARYADEPEMQRLPRPVPAPAGPVDRHGKRVAWVQLIGVGLTGALTRNVTMASSAALAASPKAMRTSHEAFAATLGRGLADKHAVLPLRPEGLRRLDKVDALLIDPRVLCDERMRVVRVRGARDAEMLAAWTRAQELLDDGPAPGWHPIPVAATDEQGGSDTVEALVAPAPHPLASALITRARDSGARLVSVDTDLLGDLRPAFDDVLPVGDAGIDRALAEAVSDLQHDGHTVAVLSSLAAQALSGADVALGISPSAGGPPPWNADLMLDDLAGAWRVLHALPAARTASQQGIAISVGASALGALFMVPGVRRLRGPGPVTVGAVAGILSGYLLARSAIHASTPRPAPAYEWHAMSAEQVREVLAALHDPEESSAATEPASEGTRFPAAAWEFARAAAAELTGDPLTPILGLCSAATALLGSPADAIMVGAVLTGNALLSTAQQLRAENRLNRLLAQQAPPARVVTPGTNAARGYRQVVVEQLRPGDVIEVRSDEVVPADARVIEAHDLEVDESSLTGESLSVQKQVEATPGAELAERRCMIYAGTTVVAGTAVAVVTAVGADTQTRRAAELASGDLPTVGLHHQLSRLMRRAFPFSAGGGVLVGGLSLLRAGGLRQALGSAIAVAVAAVPEGMPLMATLAQSASAQRLGECGALVRVPRATEALGRVEVVCFDKTGTLSENRLRVAEVHPIMGHSREDVLRCAAQAAPADDGNPHVHATDEAIIKAADAVADAGSRPEPDAHLPFRSGRAFSASVTGTQLTVKGAPEVVLAACGDVGADVDDAVTALTTAGLRTIAVAQRRLTAAQARSARKDPDRITAVCGAGLTLTGFLGLSDTPRPQAPQLLAALADRGVAIRLITGDHPVTATAIARELGVTVCANEVITGSEWNALSRQDQQRAVTERVIFARMSPENKVQVVQTLERAGRVCAMVGDGANDAAAIRAASVGVGVVARGSDSAHTTADLVLTDGRIETLVAAIDEGRRLWRGVQAAVAGLLGGNAGEVIFSVIGTAIAGTSPLNTRQLLLINTLTDALPATAVAVSTPAGPVRRVGSGIDERALMRTVAARGALTATAATTAWVMASVTGLPQRASTVALISLVAVELGQTVVDSHAPLVLLTAAGSFAAFTAMISTPGISQLLGCTPVGPLGWAQGLGTAAAAVLAVAATNQLRSGRRDQESPLTDDPELDEPAKSAPQPPPHSGPRAPHTAILMAPAKAARALKLVDRQQHRISLEVVTDRP</sequence>
<evidence type="ECO:0000256" key="8">
    <source>
        <dbReference type="ARBA" id="ARBA00023136"/>
    </source>
</evidence>
<keyword evidence="6" id="KW-1278">Translocase</keyword>
<keyword evidence="5" id="KW-0460">Magnesium</keyword>
<evidence type="ECO:0000256" key="9">
    <source>
        <dbReference type="ARBA" id="ARBA00049360"/>
    </source>
</evidence>
<dbReference type="InterPro" id="IPR023298">
    <property type="entry name" value="ATPase_P-typ_TM_dom_sf"/>
</dbReference>
<accession>A0ABP8RIM6</accession>
<keyword evidence="3" id="KW-0812">Transmembrane</keyword>
<organism evidence="13 14">
    <name type="scientific">Mycobacterium paraffinicum</name>
    <dbReference type="NCBI Taxonomy" id="53378"/>
    <lineage>
        <taxon>Bacteria</taxon>
        <taxon>Bacillati</taxon>
        <taxon>Actinomycetota</taxon>
        <taxon>Actinomycetes</taxon>
        <taxon>Mycobacteriales</taxon>
        <taxon>Mycobacteriaceae</taxon>
        <taxon>Mycobacterium</taxon>
    </lineage>
</organism>
<feature type="domain" description="P-type ATPase A" evidence="11">
    <location>
        <begin position="729"/>
        <end position="829"/>
    </location>
</feature>
<dbReference type="InterPro" id="IPR036412">
    <property type="entry name" value="HAD-like_sf"/>
</dbReference>
<dbReference type="SFLD" id="SFLDG00002">
    <property type="entry name" value="C1.7:_P-type_atpase_like"/>
    <property type="match status" value="1"/>
</dbReference>
<dbReference type="SUPFAM" id="SSF81665">
    <property type="entry name" value="Calcium ATPase, transmembrane domain M"/>
    <property type="match status" value="1"/>
</dbReference>
<dbReference type="SUPFAM" id="SSF81653">
    <property type="entry name" value="Calcium ATPase, transduction domain A"/>
    <property type="match status" value="1"/>
</dbReference>
<feature type="region of interest" description="Disordered" evidence="10">
    <location>
        <begin position="1427"/>
        <end position="1465"/>
    </location>
</feature>
<evidence type="ECO:0000259" key="12">
    <source>
        <dbReference type="Pfam" id="PF00689"/>
    </source>
</evidence>
<keyword evidence="2" id="KW-1003">Cell membrane</keyword>